<name>A0ABD2XT70_9GENT</name>
<keyword evidence="2" id="KW-1185">Reference proteome</keyword>
<reference evidence="1 2" key="1">
    <citation type="submission" date="2024-11" db="EMBL/GenBank/DDBJ databases">
        <title>A near-complete genome assembly of Cinchona calisaya.</title>
        <authorList>
            <person name="Lian D.C."/>
            <person name="Zhao X.W."/>
            <person name="Wei L."/>
        </authorList>
    </citation>
    <scope>NUCLEOTIDE SEQUENCE [LARGE SCALE GENOMIC DNA]</scope>
    <source>
        <tissue evidence="1">Nenye</tissue>
    </source>
</reference>
<proteinExistence type="predicted"/>
<accession>A0ABD2XT70</accession>
<protein>
    <submittedName>
        <fullName evidence="1">Uncharacterized protein</fullName>
    </submittedName>
</protein>
<evidence type="ECO:0000313" key="1">
    <source>
        <dbReference type="EMBL" id="KAL3498193.1"/>
    </source>
</evidence>
<dbReference type="AlphaFoldDB" id="A0ABD2XT70"/>
<comment type="caution">
    <text evidence="1">The sequence shown here is derived from an EMBL/GenBank/DDBJ whole genome shotgun (WGS) entry which is preliminary data.</text>
</comment>
<dbReference type="Proteomes" id="UP001630127">
    <property type="component" value="Unassembled WGS sequence"/>
</dbReference>
<evidence type="ECO:0000313" key="2">
    <source>
        <dbReference type="Proteomes" id="UP001630127"/>
    </source>
</evidence>
<organism evidence="1 2">
    <name type="scientific">Cinchona calisaya</name>
    <dbReference type="NCBI Taxonomy" id="153742"/>
    <lineage>
        <taxon>Eukaryota</taxon>
        <taxon>Viridiplantae</taxon>
        <taxon>Streptophyta</taxon>
        <taxon>Embryophyta</taxon>
        <taxon>Tracheophyta</taxon>
        <taxon>Spermatophyta</taxon>
        <taxon>Magnoliopsida</taxon>
        <taxon>eudicotyledons</taxon>
        <taxon>Gunneridae</taxon>
        <taxon>Pentapetalae</taxon>
        <taxon>asterids</taxon>
        <taxon>lamiids</taxon>
        <taxon>Gentianales</taxon>
        <taxon>Rubiaceae</taxon>
        <taxon>Cinchonoideae</taxon>
        <taxon>Cinchoneae</taxon>
        <taxon>Cinchona</taxon>
    </lineage>
</organism>
<gene>
    <name evidence="1" type="ORF">ACH5RR_040925</name>
</gene>
<dbReference type="EMBL" id="JBJUIK010000017">
    <property type="protein sequence ID" value="KAL3498193.1"/>
    <property type="molecule type" value="Genomic_DNA"/>
</dbReference>
<sequence>MSEDLKASCTRIEYQKAEAEGLRTELNGLKLDLSTLKEKLPLQNVNNFFSSATIEDDFLNLYQESFKDVADLAKKELPNVPMQWLVSELFDPSVSRESMEALGDLFRIAHIDQNIAYSVLSKCLIGNTKQEQSS</sequence>